<keyword evidence="2" id="KW-1185">Reference proteome</keyword>
<dbReference type="Proteomes" id="UP000754710">
    <property type="component" value="Unassembled WGS sequence"/>
</dbReference>
<dbReference type="Pfam" id="PF10604">
    <property type="entry name" value="Polyketide_cyc2"/>
    <property type="match status" value="1"/>
</dbReference>
<comment type="caution">
    <text evidence="1">The sequence shown here is derived from an EMBL/GenBank/DDBJ whole genome shotgun (WGS) entry which is preliminary data.</text>
</comment>
<protein>
    <submittedName>
        <fullName evidence="1">SRPBCC family protein</fullName>
    </submittedName>
</protein>
<gene>
    <name evidence="1" type="ORF">K1X13_04800</name>
</gene>
<name>A0ABS7RI01_9ACTN</name>
<evidence type="ECO:0000313" key="2">
    <source>
        <dbReference type="Proteomes" id="UP000754710"/>
    </source>
</evidence>
<reference evidence="1 2" key="1">
    <citation type="submission" date="2021-08" db="EMBL/GenBank/DDBJ databases">
        <title>Nocardioides bacterium WL0053 sp. nov., isolated from the sediment.</title>
        <authorList>
            <person name="Wang L."/>
            <person name="Zhang D."/>
            <person name="Zhang A."/>
        </authorList>
    </citation>
    <scope>NUCLEOTIDE SEQUENCE [LARGE SCALE GENOMIC DNA]</scope>
    <source>
        <strain evidence="1 2">WL0053</strain>
    </source>
</reference>
<organism evidence="1 2">
    <name type="scientific">Nocardioides jiangsuensis</name>
    <dbReference type="NCBI Taxonomy" id="2866161"/>
    <lineage>
        <taxon>Bacteria</taxon>
        <taxon>Bacillati</taxon>
        <taxon>Actinomycetota</taxon>
        <taxon>Actinomycetes</taxon>
        <taxon>Propionibacteriales</taxon>
        <taxon>Nocardioidaceae</taxon>
        <taxon>Nocardioides</taxon>
    </lineage>
</organism>
<dbReference type="EMBL" id="JAIEZQ010000001">
    <property type="protein sequence ID" value="MBY9074139.1"/>
    <property type="molecule type" value="Genomic_DNA"/>
</dbReference>
<proteinExistence type="predicted"/>
<dbReference type="InterPro" id="IPR023393">
    <property type="entry name" value="START-like_dom_sf"/>
</dbReference>
<accession>A0ABS7RI01</accession>
<evidence type="ECO:0000313" key="1">
    <source>
        <dbReference type="EMBL" id="MBY9074139.1"/>
    </source>
</evidence>
<dbReference type="InterPro" id="IPR019587">
    <property type="entry name" value="Polyketide_cyclase/dehydratase"/>
</dbReference>
<dbReference type="Gene3D" id="3.30.530.20">
    <property type="match status" value="1"/>
</dbReference>
<dbReference type="SUPFAM" id="SSF55961">
    <property type="entry name" value="Bet v1-like"/>
    <property type="match status" value="1"/>
</dbReference>
<sequence>MVSATHDGALGLGARVVTVRRLGKREQTMTLEMTGYDAPHSWSLRGVDGPVRALVTTRIEPLDDGARSRVTIELDFEGHGIGKVLVPLLVRPESRQGLPRNLELLRISLEG</sequence>